<proteinExistence type="predicted"/>
<feature type="transmembrane region" description="Helical" evidence="1">
    <location>
        <begin position="68"/>
        <end position="92"/>
    </location>
</feature>
<dbReference type="Proteomes" id="UP000059188">
    <property type="component" value="Unassembled WGS sequence"/>
</dbReference>
<organism evidence="2 3">
    <name type="scientific">Thanatephorus cucumeris (strain AG1-IB / isolate 7/3/14)</name>
    <name type="common">Lettuce bottom rot fungus</name>
    <name type="synonym">Rhizoctonia solani</name>
    <dbReference type="NCBI Taxonomy" id="1108050"/>
    <lineage>
        <taxon>Eukaryota</taxon>
        <taxon>Fungi</taxon>
        <taxon>Dikarya</taxon>
        <taxon>Basidiomycota</taxon>
        <taxon>Agaricomycotina</taxon>
        <taxon>Agaricomycetes</taxon>
        <taxon>Cantharellales</taxon>
        <taxon>Ceratobasidiaceae</taxon>
        <taxon>Rhizoctonia</taxon>
        <taxon>Rhizoctonia solani AG-1</taxon>
    </lineage>
</organism>
<sequence>MYIPFSHVRKAISSSTSDNTVVWGVFRLDPDQNMAGIICQWFLQAIVLLLTQRLLYGNLKDERRLKSYVIGVNVMCLMHTLFRTILAFDYIHGTAGEFITVPEFALPVMITIETMVIQTFFLFRCWTIMAKRAWAIAPLVVVWISSGVAGVFFAVATDYCPKLVTTTLATWVALSCSLDLTMTVITMIYLIQRQREYKAYSRVLMTIWNMLWLAAVPPMLAMIGLIITMYILHSGSWATFIYDILSKLFVLSLLIAITGRERAASKLKETTQMELCLAALGSGSTLGRSSG</sequence>
<dbReference type="AlphaFoldDB" id="A0A0B7F645"/>
<evidence type="ECO:0000256" key="1">
    <source>
        <dbReference type="SAM" id="Phobius"/>
    </source>
</evidence>
<feature type="transmembrane region" description="Helical" evidence="1">
    <location>
        <begin position="168"/>
        <end position="191"/>
    </location>
</feature>
<dbReference type="STRING" id="1108050.A0A0B7F645"/>
<keyword evidence="1" id="KW-1133">Transmembrane helix</keyword>
<keyword evidence="1" id="KW-0472">Membrane</keyword>
<evidence type="ECO:0000313" key="2">
    <source>
        <dbReference type="EMBL" id="CEL53536.1"/>
    </source>
</evidence>
<evidence type="ECO:0000313" key="3">
    <source>
        <dbReference type="Proteomes" id="UP000059188"/>
    </source>
</evidence>
<feature type="transmembrane region" description="Helical" evidence="1">
    <location>
        <begin position="211"/>
        <end position="231"/>
    </location>
</feature>
<feature type="transmembrane region" description="Helical" evidence="1">
    <location>
        <begin position="104"/>
        <end position="123"/>
    </location>
</feature>
<keyword evidence="1" id="KW-0812">Transmembrane</keyword>
<dbReference type="OrthoDB" id="3155837at2759"/>
<feature type="transmembrane region" description="Helical" evidence="1">
    <location>
        <begin position="135"/>
        <end position="156"/>
    </location>
</feature>
<feature type="transmembrane region" description="Helical" evidence="1">
    <location>
        <begin position="34"/>
        <end position="56"/>
    </location>
</feature>
<dbReference type="EMBL" id="LN679112">
    <property type="protein sequence ID" value="CEL53536.1"/>
    <property type="molecule type" value="Genomic_DNA"/>
</dbReference>
<gene>
    <name evidence="2" type="ORF">RSOLAG1IB_06391</name>
</gene>
<feature type="transmembrane region" description="Helical" evidence="1">
    <location>
        <begin position="237"/>
        <end position="258"/>
    </location>
</feature>
<accession>A0A0B7F645</accession>
<protein>
    <submittedName>
        <fullName evidence="2">Uncharacterized protein</fullName>
    </submittedName>
</protein>
<keyword evidence="3" id="KW-1185">Reference proteome</keyword>
<reference evidence="2 3" key="1">
    <citation type="submission" date="2014-11" db="EMBL/GenBank/DDBJ databases">
        <authorList>
            <person name="Wibberg Daniel"/>
        </authorList>
    </citation>
    <scope>NUCLEOTIDE SEQUENCE [LARGE SCALE GENOMIC DNA]</scope>
    <source>
        <strain evidence="2">Rhizoctonia solani AG1-IB 7/3/14</strain>
    </source>
</reference>
<name>A0A0B7F645_THACB</name>